<dbReference type="PANTHER" id="PTHR43791">
    <property type="entry name" value="PERMEASE-RELATED"/>
    <property type="match status" value="1"/>
</dbReference>
<dbReference type="PANTHER" id="PTHR43791:SF1">
    <property type="entry name" value="ALLANTOATE PERMEASE"/>
    <property type="match status" value="1"/>
</dbReference>
<dbReference type="InterPro" id="IPR036259">
    <property type="entry name" value="MFS_trans_sf"/>
</dbReference>
<keyword evidence="3 6" id="KW-0812">Transmembrane</keyword>
<sequence length="163" mass="18078">GIIAQYTQQRLIVSLVAQAIAFMAICLLAFMPHNQSAGLAGLYLLILYPLGFICMLSSVASNTAGHTKKVTVNAILLIGYCVGNIIGPQTFRAKDAPMYVPAKVSMVVLFCVAMGLNGILLWVNIVENRWRDKNEPTPTPEELERVQLMDLTDKQNRYFRYAV</sequence>
<evidence type="ECO:0000256" key="3">
    <source>
        <dbReference type="ARBA" id="ARBA00022692"/>
    </source>
</evidence>
<gene>
    <name evidence="7" type="ORF">B0I71DRAFT_90466</name>
</gene>
<organism evidence="7 8">
    <name type="scientific">Yarrowia lipolytica</name>
    <name type="common">Candida lipolytica</name>
    <dbReference type="NCBI Taxonomy" id="4952"/>
    <lineage>
        <taxon>Eukaryota</taxon>
        <taxon>Fungi</taxon>
        <taxon>Dikarya</taxon>
        <taxon>Ascomycota</taxon>
        <taxon>Saccharomycotina</taxon>
        <taxon>Dipodascomycetes</taxon>
        <taxon>Dipodascales</taxon>
        <taxon>Dipodascales incertae sedis</taxon>
        <taxon>Yarrowia</taxon>
    </lineage>
</organism>
<evidence type="ECO:0008006" key="9">
    <source>
        <dbReference type="Google" id="ProtNLM"/>
    </source>
</evidence>
<comment type="subcellular location">
    <subcellularLocation>
        <location evidence="1">Membrane</location>
        <topology evidence="1">Multi-pass membrane protein</topology>
    </subcellularLocation>
</comment>
<dbReference type="VEuPathDB" id="FungiDB:YALI0_C16907g"/>
<proteinExistence type="predicted"/>
<dbReference type="Proteomes" id="UP000256601">
    <property type="component" value="Unassembled WGS sequence"/>
</dbReference>
<evidence type="ECO:0000313" key="7">
    <source>
        <dbReference type="EMBL" id="RDW22527.1"/>
    </source>
</evidence>
<evidence type="ECO:0000313" key="8">
    <source>
        <dbReference type="Proteomes" id="UP000256601"/>
    </source>
</evidence>
<dbReference type="EMBL" id="KZ859257">
    <property type="protein sequence ID" value="RDW22527.1"/>
    <property type="molecule type" value="Genomic_DNA"/>
</dbReference>
<evidence type="ECO:0000256" key="6">
    <source>
        <dbReference type="SAM" id="Phobius"/>
    </source>
</evidence>
<name>A0A371BWR7_YARLL</name>
<evidence type="ECO:0000256" key="2">
    <source>
        <dbReference type="ARBA" id="ARBA00022448"/>
    </source>
</evidence>
<dbReference type="SUPFAM" id="SSF103473">
    <property type="entry name" value="MFS general substrate transporter"/>
    <property type="match status" value="1"/>
</dbReference>
<feature type="transmembrane region" description="Helical" evidence="6">
    <location>
        <begin position="37"/>
        <end position="58"/>
    </location>
</feature>
<dbReference type="VEuPathDB" id="FungiDB:YALI1_C24165g"/>
<feature type="transmembrane region" description="Helical" evidence="6">
    <location>
        <begin position="107"/>
        <end position="126"/>
    </location>
</feature>
<keyword evidence="5 6" id="KW-0472">Membrane</keyword>
<keyword evidence="4 6" id="KW-1133">Transmembrane helix</keyword>
<keyword evidence="2" id="KW-0813">Transport</keyword>
<dbReference type="GO" id="GO:0016020">
    <property type="term" value="C:membrane"/>
    <property type="evidence" value="ECO:0007669"/>
    <property type="project" value="UniProtKB-SubCell"/>
</dbReference>
<evidence type="ECO:0000256" key="4">
    <source>
        <dbReference type="ARBA" id="ARBA00022989"/>
    </source>
</evidence>
<reference evidence="7 8" key="1">
    <citation type="submission" date="2018-07" db="EMBL/GenBank/DDBJ databases">
        <title>Draft Genome Assemblies for Five Robust Yarrowia lipolytica Strains Exhibiting High Lipid Production and Pentose Sugar Utilization and Sugar Alcohol Secretion from Undetoxified Lignocellulosic Biomass Hydrolysates.</title>
        <authorList>
            <consortium name="DOE Joint Genome Institute"/>
            <person name="Walker C."/>
            <person name="Ryu S."/>
            <person name="Na H."/>
            <person name="Zane M."/>
            <person name="LaButti K."/>
            <person name="Lipzen A."/>
            <person name="Haridas S."/>
            <person name="Barry K."/>
            <person name="Grigoriev I.V."/>
            <person name="Quarterman J."/>
            <person name="Slininger P."/>
            <person name="Dien B."/>
            <person name="Trinh C.T."/>
        </authorList>
    </citation>
    <scope>NUCLEOTIDE SEQUENCE [LARGE SCALE GENOMIC DNA]</scope>
    <source>
        <strain evidence="7 8">YB392</strain>
    </source>
</reference>
<accession>A0A371BWR7</accession>
<evidence type="ECO:0000256" key="5">
    <source>
        <dbReference type="ARBA" id="ARBA00023136"/>
    </source>
</evidence>
<dbReference type="GO" id="GO:0022857">
    <property type="term" value="F:transmembrane transporter activity"/>
    <property type="evidence" value="ECO:0007669"/>
    <property type="project" value="TreeGrafter"/>
</dbReference>
<protein>
    <recommendedName>
        <fullName evidence="9">Allantoate permease</fullName>
    </recommendedName>
</protein>
<feature type="non-terminal residue" evidence="7">
    <location>
        <position position="1"/>
    </location>
</feature>
<feature type="transmembrane region" description="Helical" evidence="6">
    <location>
        <begin position="12"/>
        <end position="31"/>
    </location>
</feature>
<dbReference type="AlphaFoldDB" id="A0A371BWR7"/>
<evidence type="ECO:0000256" key="1">
    <source>
        <dbReference type="ARBA" id="ARBA00004141"/>
    </source>
</evidence>
<feature type="transmembrane region" description="Helical" evidence="6">
    <location>
        <begin position="70"/>
        <end position="87"/>
    </location>
</feature>